<protein>
    <submittedName>
        <fullName evidence="1">Uncharacterized protein</fullName>
    </submittedName>
</protein>
<dbReference type="EMBL" id="JBHUOJ010000008">
    <property type="protein sequence ID" value="MFD2832508.1"/>
    <property type="molecule type" value="Genomic_DNA"/>
</dbReference>
<organism evidence="1 2">
    <name type="scientific">Christiangramia antarctica</name>
    <dbReference type="NCBI Taxonomy" id="2058158"/>
    <lineage>
        <taxon>Bacteria</taxon>
        <taxon>Pseudomonadati</taxon>
        <taxon>Bacteroidota</taxon>
        <taxon>Flavobacteriia</taxon>
        <taxon>Flavobacteriales</taxon>
        <taxon>Flavobacteriaceae</taxon>
        <taxon>Christiangramia</taxon>
    </lineage>
</organism>
<dbReference type="RefSeq" id="WP_251742887.1">
    <property type="nucleotide sequence ID" value="NZ_JBHUOJ010000008.1"/>
</dbReference>
<comment type="caution">
    <text evidence="1">The sequence shown here is derived from an EMBL/GenBank/DDBJ whole genome shotgun (WGS) entry which is preliminary data.</text>
</comment>
<keyword evidence="2" id="KW-1185">Reference proteome</keyword>
<gene>
    <name evidence="1" type="ORF">ACFSYS_04355</name>
</gene>
<evidence type="ECO:0000313" key="2">
    <source>
        <dbReference type="Proteomes" id="UP001597438"/>
    </source>
</evidence>
<evidence type="ECO:0000313" key="1">
    <source>
        <dbReference type="EMBL" id="MFD2832508.1"/>
    </source>
</evidence>
<sequence>MIKRILLAFTAILILVGCSKDDCTKTIMTPEFQVGGGYYPSQKLEIPCDDPGPIGKAHDDVIFWLIDSGQLANLKTY</sequence>
<dbReference type="PROSITE" id="PS51257">
    <property type="entry name" value="PROKAR_LIPOPROTEIN"/>
    <property type="match status" value="1"/>
</dbReference>
<dbReference type="Proteomes" id="UP001597438">
    <property type="component" value="Unassembled WGS sequence"/>
</dbReference>
<proteinExistence type="predicted"/>
<reference evidence="2" key="1">
    <citation type="journal article" date="2019" name="Int. J. Syst. Evol. Microbiol.">
        <title>The Global Catalogue of Microorganisms (GCM) 10K type strain sequencing project: providing services to taxonomists for standard genome sequencing and annotation.</title>
        <authorList>
            <consortium name="The Broad Institute Genomics Platform"/>
            <consortium name="The Broad Institute Genome Sequencing Center for Infectious Disease"/>
            <person name="Wu L."/>
            <person name="Ma J."/>
        </authorList>
    </citation>
    <scope>NUCLEOTIDE SEQUENCE [LARGE SCALE GENOMIC DNA]</scope>
    <source>
        <strain evidence="2">KCTC 52925</strain>
    </source>
</reference>
<accession>A0ABW5X2X0</accession>
<name>A0ABW5X2X0_9FLAO</name>